<dbReference type="PANTHER" id="PTHR46344">
    <property type="entry name" value="OS02G0202900 PROTEIN"/>
    <property type="match status" value="1"/>
</dbReference>
<dbReference type="InterPro" id="IPR006652">
    <property type="entry name" value="Kelch_1"/>
</dbReference>
<comment type="caution">
    <text evidence="3">The sequence shown here is derived from an EMBL/GenBank/DDBJ whole genome shotgun (WGS) entry which is preliminary data.</text>
</comment>
<gene>
    <name evidence="3" type="ORF">JYZ213_LOCUS32232</name>
    <name evidence="4" type="ORF">OXD698_LOCUS32065</name>
</gene>
<keyword evidence="1" id="KW-0880">Kelch repeat</keyword>
<dbReference type="SMART" id="SM00612">
    <property type="entry name" value="Kelch"/>
    <property type="match status" value="2"/>
</dbReference>
<dbReference type="Proteomes" id="UP000663844">
    <property type="component" value="Unassembled WGS sequence"/>
</dbReference>
<dbReference type="InterPro" id="IPR037293">
    <property type="entry name" value="Gal_Oxidase_central_sf"/>
</dbReference>
<dbReference type="Pfam" id="PF01344">
    <property type="entry name" value="Kelch_1"/>
    <property type="match status" value="2"/>
</dbReference>
<evidence type="ECO:0000313" key="3">
    <source>
        <dbReference type="EMBL" id="CAF1299517.1"/>
    </source>
</evidence>
<evidence type="ECO:0000313" key="5">
    <source>
        <dbReference type="Proteomes" id="UP000663845"/>
    </source>
</evidence>
<protein>
    <submittedName>
        <fullName evidence="3">Uncharacterized protein</fullName>
    </submittedName>
</protein>
<evidence type="ECO:0000313" key="4">
    <source>
        <dbReference type="EMBL" id="CAF4043485.1"/>
    </source>
</evidence>
<proteinExistence type="predicted"/>
<sequence length="159" mass="17655">MHGARAEHQTVLLMNGQILVTGGNVAPAYPGPSAELYDPSTKTWTITDSMHDNRDTHTASVLQNGKVLVAGGMGSWYNTFSSAELYDPTTRNWTNADNIFVAIQDRTASILNNSSMETFTSPDHIKYIESTRKIFMSENEKASLIDKLNFTTTKNKQLH</sequence>
<dbReference type="Gene3D" id="2.130.10.80">
    <property type="entry name" value="Galactose oxidase/kelch, beta-propeller"/>
    <property type="match status" value="1"/>
</dbReference>
<organism evidence="3 5">
    <name type="scientific">Adineta steineri</name>
    <dbReference type="NCBI Taxonomy" id="433720"/>
    <lineage>
        <taxon>Eukaryota</taxon>
        <taxon>Metazoa</taxon>
        <taxon>Spiralia</taxon>
        <taxon>Gnathifera</taxon>
        <taxon>Rotifera</taxon>
        <taxon>Eurotatoria</taxon>
        <taxon>Bdelloidea</taxon>
        <taxon>Adinetida</taxon>
        <taxon>Adinetidae</taxon>
        <taxon>Adineta</taxon>
    </lineage>
</organism>
<dbReference type="PANTHER" id="PTHR46344:SF27">
    <property type="entry name" value="KELCH REPEAT SUPERFAMILY PROTEIN"/>
    <property type="match status" value="1"/>
</dbReference>
<reference evidence="3" key="1">
    <citation type="submission" date="2021-02" db="EMBL/GenBank/DDBJ databases">
        <authorList>
            <person name="Nowell W R."/>
        </authorList>
    </citation>
    <scope>NUCLEOTIDE SEQUENCE</scope>
</reference>
<dbReference type="InterPro" id="IPR015915">
    <property type="entry name" value="Kelch-typ_b-propeller"/>
</dbReference>
<dbReference type="EMBL" id="CAJNOG010000568">
    <property type="protein sequence ID" value="CAF1299517.1"/>
    <property type="molecule type" value="Genomic_DNA"/>
</dbReference>
<dbReference type="Proteomes" id="UP000663845">
    <property type="component" value="Unassembled WGS sequence"/>
</dbReference>
<accession>A0A815DXW5</accession>
<dbReference type="SUPFAM" id="SSF117281">
    <property type="entry name" value="Kelch motif"/>
    <property type="match status" value="1"/>
</dbReference>
<keyword evidence="2" id="KW-0677">Repeat</keyword>
<name>A0A815DXW5_9BILA</name>
<evidence type="ECO:0000256" key="1">
    <source>
        <dbReference type="ARBA" id="ARBA00022441"/>
    </source>
</evidence>
<dbReference type="AlphaFoldDB" id="A0A815DXW5"/>
<dbReference type="EMBL" id="CAJOAZ010004088">
    <property type="protein sequence ID" value="CAF4043485.1"/>
    <property type="molecule type" value="Genomic_DNA"/>
</dbReference>
<evidence type="ECO:0000256" key="2">
    <source>
        <dbReference type="ARBA" id="ARBA00022737"/>
    </source>
</evidence>